<organism evidence="2 3">
    <name type="scientific">Viridibacterium curvum</name>
    <dbReference type="NCBI Taxonomy" id="1101404"/>
    <lineage>
        <taxon>Bacteria</taxon>
        <taxon>Pseudomonadati</taxon>
        <taxon>Pseudomonadota</taxon>
        <taxon>Betaproteobacteria</taxon>
        <taxon>Rhodocyclales</taxon>
        <taxon>Rhodocyclaceae</taxon>
        <taxon>Viridibacterium</taxon>
    </lineage>
</organism>
<dbReference type="InterPro" id="IPR006626">
    <property type="entry name" value="PbH1"/>
</dbReference>
<reference evidence="3" key="1">
    <citation type="journal article" date="2019" name="Int. J. Syst. Evol. Microbiol.">
        <title>The Global Catalogue of Microorganisms (GCM) 10K type strain sequencing project: providing services to taxonomists for standard genome sequencing and annotation.</title>
        <authorList>
            <consortium name="The Broad Institute Genomics Platform"/>
            <consortium name="The Broad Institute Genome Sequencing Center for Infectious Disease"/>
            <person name="Wu L."/>
            <person name="Ma J."/>
        </authorList>
    </citation>
    <scope>NUCLEOTIDE SEQUENCE [LARGE SCALE GENOMIC DNA]</scope>
    <source>
        <strain evidence="3">JCM 18715</strain>
    </source>
</reference>
<dbReference type="EMBL" id="BAABLD010000008">
    <property type="protein sequence ID" value="GAA5165673.1"/>
    <property type="molecule type" value="Genomic_DNA"/>
</dbReference>
<dbReference type="Pfam" id="PF13229">
    <property type="entry name" value="Beta_helix"/>
    <property type="match status" value="1"/>
</dbReference>
<name>A0ABP9QQG2_9RHOO</name>
<proteinExistence type="predicted"/>
<dbReference type="InterPro" id="IPR011050">
    <property type="entry name" value="Pectin_lyase_fold/virulence"/>
</dbReference>
<dbReference type="SMART" id="SM00710">
    <property type="entry name" value="PbH1"/>
    <property type="match status" value="3"/>
</dbReference>
<dbReference type="InterPro" id="IPR012334">
    <property type="entry name" value="Pectin_lyas_fold"/>
</dbReference>
<dbReference type="InterPro" id="IPR039448">
    <property type="entry name" value="Beta_helix"/>
</dbReference>
<evidence type="ECO:0000313" key="3">
    <source>
        <dbReference type="Proteomes" id="UP001500547"/>
    </source>
</evidence>
<evidence type="ECO:0000259" key="1">
    <source>
        <dbReference type="Pfam" id="PF13229"/>
    </source>
</evidence>
<dbReference type="Proteomes" id="UP001500547">
    <property type="component" value="Unassembled WGS sequence"/>
</dbReference>
<feature type="domain" description="Right handed beta helix" evidence="1">
    <location>
        <begin position="63"/>
        <end position="137"/>
    </location>
</feature>
<sequence length="360" mass="37298">MLEVGPGKTYATPSAAAAVSLNGDTIRIAAGNYTGDVVTWSRSNLTICGVGGQAHLYANGNNAAGKGIWVAAGNNLVVENIVFHDAKVADKNGAGIRVEPNVNLTVRGCGFYDNENGILTAAGSNNIVIERSTFARNGYGDGYSHGIYIGQVNSLTVRQSFFHSTKIGHNLKSRAKASVIENSYFMDGTSGTASYQLEFPNGGEVFLRGNLVQKGPSADNPNLVSFGAEGISVWPSNAMELRHNTLVSTYSGGNFLYANPGISSLKLTANLFAGTANLLSGLSVLSPVFTNTSSYTTTAANLSGATNVSSPNFWPAAGVLASLALGSVPDAAYVQDAPLPLVLRVISGSTRLIGALQAAP</sequence>
<evidence type="ECO:0000313" key="2">
    <source>
        <dbReference type="EMBL" id="GAA5165673.1"/>
    </source>
</evidence>
<dbReference type="SUPFAM" id="SSF51126">
    <property type="entry name" value="Pectin lyase-like"/>
    <property type="match status" value="1"/>
</dbReference>
<keyword evidence="3" id="KW-1185">Reference proteome</keyword>
<gene>
    <name evidence="2" type="ORF">GCM10025770_21580</name>
</gene>
<dbReference type="Gene3D" id="2.160.20.10">
    <property type="entry name" value="Single-stranded right-handed beta-helix, Pectin lyase-like"/>
    <property type="match status" value="1"/>
</dbReference>
<protein>
    <recommendedName>
        <fullName evidence="1">Right handed beta helix domain-containing protein</fullName>
    </recommendedName>
</protein>
<comment type="caution">
    <text evidence="2">The sequence shown here is derived from an EMBL/GenBank/DDBJ whole genome shotgun (WGS) entry which is preliminary data.</text>
</comment>
<accession>A0ABP9QQG2</accession>